<proteinExistence type="predicted"/>
<evidence type="ECO:0000313" key="2">
    <source>
        <dbReference type="Proteomes" id="UP000694240"/>
    </source>
</evidence>
<reference evidence="1 2" key="1">
    <citation type="submission" date="2020-12" db="EMBL/GenBank/DDBJ databases">
        <title>Concerted genomic and epigenomic changes stabilize Arabidopsis allopolyploids.</title>
        <authorList>
            <person name="Chen Z."/>
        </authorList>
    </citation>
    <scope>NUCLEOTIDE SEQUENCE [LARGE SCALE GENOMIC DNA]</scope>
    <source>
        <strain evidence="1">Allo738</strain>
        <tissue evidence="1">Leaf</tissue>
    </source>
</reference>
<evidence type="ECO:0000313" key="1">
    <source>
        <dbReference type="EMBL" id="KAG7568790.1"/>
    </source>
</evidence>
<feature type="non-terminal residue" evidence="1">
    <location>
        <position position="1"/>
    </location>
</feature>
<dbReference type="AlphaFoldDB" id="A0A8T2A7Y9"/>
<protein>
    <submittedName>
        <fullName evidence="1">Uncharacterized protein</fullName>
    </submittedName>
</protein>
<feature type="non-terminal residue" evidence="1">
    <location>
        <position position="51"/>
    </location>
</feature>
<organism evidence="1 2">
    <name type="scientific">Arabidopsis thaliana x Arabidopsis arenosa</name>
    <dbReference type="NCBI Taxonomy" id="1240361"/>
    <lineage>
        <taxon>Eukaryota</taxon>
        <taxon>Viridiplantae</taxon>
        <taxon>Streptophyta</taxon>
        <taxon>Embryophyta</taxon>
        <taxon>Tracheophyta</taxon>
        <taxon>Spermatophyta</taxon>
        <taxon>Magnoliopsida</taxon>
        <taxon>eudicotyledons</taxon>
        <taxon>Gunneridae</taxon>
        <taxon>Pentapetalae</taxon>
        <taxon>rosids</taxon>
        <taxon>malvids</taxon>
        <taxon>Brassicales</taxon>
        <taxon>Brassicaceae</taxon>
        <taxon>Camelineae</taxon>
        <taxon>Arabidopsis</taxon>
    </lineage>
</organism>
<keyword evidence="2" id="KW-1185">Reference proteome</keyword>
<dbReference type="Proteomes" id="UP000694240">
    <property type="component" value="Chromosome 9"/>
</dbReference>
<comment type="caution">
    <text evidence="1">The sequence shown here is derived from an EMBL/GenBank/DDBJ whole genome shotgun (WGS) entry which is preliminary data.</text>
</comment>
<accession>A0A8T2A7Y9</accession>
<dbReference type="EMBL" id="JAEFBK010000009">
    <property type="protein sequence ID" value="KAG7568790.1"/>
    <property type="molecule type" value="Genomic_DNA"/>
</dbReference>
<gene>
    <name evidence="1" type="ORF">ISN45_Aa04g015770</name>
</gene>
<sequence length="51" mass="5718">GPLPNLSGLFNDFRGISVIISKYDFFSDQYDMGSRYFAQTHTNKPSTSSPI</sequence>
<name>A0A8T2A7Y9_9BRAS</name>